<accession>A0A7S7M1M3</accession>
<reference evidence="2 3" key="1">
    <citation type="submission" date="2020-05" db="EMBL/GenBank/DDBJ databases">
        <title>Sulfurimonas marisnigri, sp. nov., and Sulfurimonas baltica, sp. nov., manganese oxide reducing chemolithoautotrophs of the class Epsilonproteobacteria isolated from the pelagic redoxclines of the Black and Baltic Seas and emended description of the genus Sulfurimonas.</title>
        <authorList>
            <person name="Henkel J.V."/>
            <person name="Laudan C."/>
            <person name="Werner J."/>
            <person name="Neu T."/>
            <person name="Plewe S."/>
            <person name="Sproer C."/>
            <person name="Bunk B."/>
            <person name="Schulz-Vogt H.N."/>
        </authorList>
    </citation>
    <scope>NUCLEOTIDE SEQUENCE [LARGE SCALE GENOMIC DNA]</scope>
    <source>
        <strain evidence="2 3">SoZ1</strain>
    </source>
</reference>
<keyword evidence="3" id="KW-1185">Reference proteome</keyword>
<keyword evidence="1" id="KW-0175">Coiled coil</keyword>
<name>A0A7S7M1M3_9BACT</name>
<dbReference type="Proteomes" id="UP000593836">
    <property type="component" value="Chromosome"/>
</dbReference>
<gene>
    <name evidence="2" type="ORF">HUE87_03725</name>
</gene>
<feature type="coiled-coil region" evidence="1">
    <location>
        <begin position="40"/>
        <end position="74"/>
    </location>
</feature>
<dbReference type="EMBL" id="CP054493">
    <property type="protein sequence ID" value="QOY55358.1"/>
    <property type="molecule type" value="Genomic_DNA"/>
</dbReference>
<sequence>MADKKMTRYLEIQMDELKAAIGVDAEEQDSAPNNNKAKNNKAKNADVAKLYEDAAEYEEELQCFEEELEIINASELKDMAGALTQKLPDEERNYAKELKAILIAGWTHLVEVEKIHPIEQLELIKETEFCDVIEKLNTEYPDFDGDFEKSVRGILVKRWETLIAIKKEHIEEEMEEIYIAGLKPSFVKRIYKQFHGIS</sequence>
<protein>
    <submittedName>
        <fullName evidence="2">Uncharacterized protein</fullName>
    </submittedName>
</protein>
<evidence type="ECO:0000313" key="3">
    <source>
        <dbReference type="Proteomes" id="UP000593836"/>
    </source>
</evidence>
<dbReference type="RefSeq" id="WP_194367398.1">
    <property type="nucleotide sequence ID" value="NZ_CP054493.1"/>
</dbReference>
<organism evidence="2 3">
    <name type="scientific">Candidatus Sulfurimonas marisnigri</name>
    <dbReference type="NCBI Taxonomy" id="2740405"/>
    <lineage>
        <taxon>Bacteria</taxon>
        <taxon>Pseudomonadati</taxon>
        <taxon>Campylobacterota</taxon>
        <taxon>Epsilonproteobacteria</taxon>
        <taxon>Campylobacterales</taxon>
        <taxon>Sulfurimonadaceae</taxon>
        <taxon>Sulfurimonas</taxon>
    </lineage>
</organism>
<dbReference type="KEGG" id="smas:HUE87_03725"/>
<evidence type="ECO:0000256" key="1">
    <source>
        <dbReference type="SAM" id="Coils"/>
    </source>
</evidence>
<proteinExistence type="predicted"/>
<evidence type="ECO:0000313" key="2">
    <source>
        <dbReference type="EMBL" id="QOY55358.1"/>
    </source>
</evidence>
<dbReference type="AlphaFoldDB" id="A0A7S7M1M3"/>